<evidence type="ECO:0000313" key="2">
    <source>
        <dbReference type="Proteomes" id="UP000631114"/>
    </source>
</evidence>
<dbReference type="Proteomes" id="UP000631114">
    <property type="component" value="Unassembled WGS sequence"/>
</dbReference>
<gene>
    <name evidence="1" type="ORF">IFM89_025183</name>
</gene>
<organism evidence="1 2">
    <name type="scientific">Coptis chinensis</name>
    <dbReference type="NCBI Taxonomy" id="261450"/>
    <lineage>
        <taxon>Eukaryota</taxon>
        <taxon>Viridiplantae</taxon>
        <taxon>Streptophyta</taxon>
        <taxon>Embryophyta</taxon>
        <taxon>Tracheophyta</taxon>
        <taxon>Spermatophyta</taxon>
        <taxon>Magnoliopsida</taxon>
        <taxon>Ranunculales</taxon>
        <taxon>Ranunculaceae</taxon>
        <taxon>Coptidoideae</taxon>
        <taxon>Coptis</taxon>
    </lineage>
</organism>
<protein>
    <submittedName>
        <fullName evidence="1">Uncharacterized protein</fullName>
    </submittedName>
</protein>
<reference evidence="1 2" key="1">
    <citation type="submission" date="2020-10" db="EMBL/GenBank/DDBJ databases">
        <title>The Coptis chinensis genome and diversification of protoberbering-type alkaloids.</title>
        <authorList>
            <person name="Wang B."/>
            <person name="Shu S."/>
            <person name="Song C."/>
            <person name="Liu Y."/>
        </authorList>
    </citation>
    <scope>NUCLEOTIDE SEQUENCE [LARGE SCALE GENOMIC DNA]</scope>
    <source>
        <strain evidence="1">HL-2020</strain>
        <tissue evidence="1">Leaf</tissue>
    </source>
</reference>
<name>A0A835ICT2_9MAGN</name>
<sequence length="77" mass="9336">MIDYVWYWFERWKLVDRVTCYIIELSVMITGLKNVVSSYWTFVHPPPLSPFFRYNYRRLQYEFSGVCRAAQGVEALE</sequence>
<evidence type="ECO:0000313" key="1">
    <source>
        <dbReference type="EMBL" id="KAF9615630.1"/>
    </source>
</evidence>
<proteinExistence type="predicted"/>
<accession>A0A835ICT2</accession>
<keyword evidence="2" id="KW-1185">Reference proteome</keyword>
<comment type="caution">
    <text evidence="1">The sequence shown here is derived from an EMBL/GenBank/DDBJ whole genome shotgun (WGS) entry which is preliminary data.</text>
</comment>
<dbReference type="AlphaFoldDB" id="A0A835ICT2"/>
<dbReference type="EMBL" id="JADFTS010000003">
    <property type="protein sequence ID" value="KAF9615630.1"/>
    <property type="molecule type" value="Genomic_DNA"/>
</dbReference>